<dbReference type="EMBL" id="BAABXL010000001">
    <property type="protein sequence ID" value="GAA6268360.1"/>
    <property type="molecule type" value="Genomic_DNA"/>
</dbReference>
<comment type="caution">
    <text evidence="1">The sequence shown here is derived from an EMBL/GenBank/DDBJ whole genome shotgun (WGS) entry which is preliminary data.</text>
</comment>
<name>A0ABQ0AWF1_9FIRM</name>
<evidence type="ECO:0008006" key="3">
    <source>
        <dbReference type="Google" id="ProtNLM"/>
    </source>
</evidence>
<reference evidence="1 2" key="1">
    <citation type="submission" date="2024-04" db="EMBL/GenBank/DDBJ databases">
        <title>Defined microbial consortia suppress multidrug-resistant proinflammatory Enterobacteriaceae via ecological control.</title>
        <authorList>
            <person name="Furuichi M."/>
            <person name="Kawaguchi T."/>
            <person name="Pust M."/>
            <person name="Yasuma K."/>
            <person name="Plichta D."/>
            <person name="Hasegawa N."/>
            <person name="Ohya T."/>
            <person name="Bhattarai S."/>
            <person name="Sasajima S."/>
            <person name="Aoto Y."/>
            <person name="Tuganbaev T."/>
            <person name="Yaginuma M."/>
            <person name="Ueda M."/>
            <person name="Okahashi N."/>
            <person name="Amafuji K."/>
            <person name="Kiridooshi Y."/>
            <person name="Sugita K."/>
            <person name="Strazar M."/>
            <person name="Skelly A."/>
            <person name="Suda W."/>
            <person name="Hattori M."/>
            <person name="Nakamoto N."/>
            <person name="Caballero S."/>
            <person name="Norman J."/>
            <person name="Olle B."/>
            <person name="Tanoue T."/>
            <person name="Arita M."/>
            <person name="Bucci V."/>
            <person name="Atarashi K."/>
            <person name="Xavier R."/>
            <person name="Honda K."/>
        </authorList>
    </citation>
    <scope>NUCLEOTIDE SEQUENCE [LARGE SCALE GENOMIC DNA]</scope>
    <source>
        <strain evidence="2">f13</strain>
    </source>
</reference>
<gene>
    <name evidence="1" type="ORF">F130042H8_14200</name>
</gene>
<organism evidence="1 2">
    <name type="scientific">Enterocloster alcoholdehydrogenati</name>
    <dbReference type="NCBI Taxonomy" id="2547410"/>
    <lineage>
        <taxon>Bacteria</taxon>
        <taxon>Bacillati</taxon>
        <taxon>Bacillota</taxon>
        <taxon>Clostridia</taxon>
        <taxon>Lachnospirales</taxon>
        <taxon>Lachnospiraceae</taxon>
        <taxon>Enterocloster</taxon>
    </lineage>
</organism>
<evidence type="ECO:0000313" key="2">
    <source>
        <dbReference type="Proteomes" id="UP001600894"/>
    </source>
</evidence>
<keyword evidence="2" id="KW-1185">Reference proteome</keyword>
<dbReference type="Proteomes" id="UP001600894">
    <property type="component" value="Unassembled WGS sequence"/>
</dbReference>
<evidence type="ECO:0000313" key="1">
    <source>
        <dbReference type="EMBL" id="GAA6268360.1"/>
    </source>
</evidence>
<proteinExistence type="predicted"/>
<protein>
    <recommendedName>
        <fullName evidence="3">YolD-like protein</fullName>
    </recommendedName>
</protein>
<dbReference type="RefSeq" id="WP_308464076.1">
    <property type="nucleotide sequence ID" value="NZ_BAABXL010000001.1"/>
</dbReference>
<sequence length="181" mass="20927">MSEKINRAHIENMEEWERQVRKSMEAGEEWRLDGEKRGDLQRRPVHTYDDIINLPHHVSESHPPMSYHDRAAQFSPFAALSGFEGAVKETARLTEQKLELDEGEKMLLDEKLQLIRLLLPERPFITVTWFVPDERKKGGSYQTVSGRVKKLDWVQGCLVFEDGKRVKTEDILWVEAGGGVL</sequence>
<accession>A0ABQ0AWF1</accession>